<sequence>MVGASLALALQNCAREAGWRIRLIEARPPVKEGWQPSYDARSTALSHGSRHLYERLGLWTELSRRAEPIRQIHVSDRGHPGSTRIDAKREGVPALGYVVENAWLGDVLIGALDHEVVEWIAPAQVIKAVPRPGGYRIELQSAQGDQTLDTNLLVIADGGRSSLLGQLGIHRKISPYHQVAIIANVTSAAGHDFVAYERFTESGPLALLPLSGRRSALVWTVPENQAAEIIALPDAAFLKRLQAAFGFRMGALQKVGERFSYPLNLIEAQEQLRANLVVLGNAAHSLHPIAGQGFNLSLRDTLALAHTLIDGFEEGRQLGDLTVLQNYLERQRADQLLTVTFSDRLTRLFSNQQPLLALGRNLGLLGLDIVPSAKRLFARQAMGL</sequence>
<dbReference type="NCBIfam" id="TIGR01984">
    <property type="entry name" value="UbiH"/>
    <property type="match status" value="1"/>
</dbReference>
<evidence type="ECO:0000256" key="3">
    <source>
        <dbReference type="ARBA" id="ARBA00005349"/>
    </source>
</evidence>
<evidence type="ECO:0000256" key="1">
    <source>
        <dbReference type="ARBA" id="ARBA00001974"/>
    </source>
</evidence>
<dbReference type="Pfam" id="PF01494">
    <property type="entry name" value="FAD_binding_3"/>
    <property type="match status" value="1"/>
</dbReference>
<dbReference type="SUPFAM" id="SSF51905">
    <property type="entry name" value="FAD/NAD(P)-binding domain"/>
    <property type="match status" value="1"/>
</dbReference>
<evidence type="ECO:0000256" key="7">
    <source>
        <dbReference type="ARBA" id="ARBA00023033"/>
    </source>
</evidence>
<dbReference type="InterPro" id="IPR010971">
    <property type="entry name" value="UbiH/COQ6"/>
</dbReference>
<evidence type="ECO:0000313" key="9">
    <source>
        <dbReference type="EMBL" id="HDZ56439.1"/>
    </source>
</evidence>
<evidence type="ECO:0000259" key="8">
    <source>
        <dbReference type="Pfam" id="PF01494"/>
    </source>
</evidence>
<dbReference type="PANTHER" id="PTHR43876">
    <property type="entry name" value="UBIQUINONE BIOSYNTHESIS MONOOXYGENASE COQ6, MITOCHONDRIAL"/>
    <property type="match status" value="1"/>
</dbReference>
<dbReference type="PRINTS" id="PR00420">
    <property type="entry name" value="RNGMNOXGNASE"/>
</dbReference>
<comment type="similarity">
    <text evidence="3">Belongs to the UbiH/COQ6 family.</text>
</comment>
<dbReference type="Proteomes" id="UP000885703">
    <property type="component" value="Unassembled WGS sequence"/>
</dbReference>
<comment type="cofactor">
    <cofactor evidence="1">
        <name>FAD</name>
        <dbReference type="ChEBI" id="CHEBI:57692"/>
    </cofactor>
</comment>
<dbReference type="InterPro" id="IPR051205">
    <property type="entry name" value="UbiH/COQ6_monooxygenase"/>
</dbReference>
<name>A0A7V1BNS8_9GAMM</name>
<feature type="domain" description="FAD-binding" evidence="8">
    <location>
        <begin position="15"/>
        <end position="310"/>
    </location>
</feature>
<dbReference type="UniPathway" id="UPA00232"/>
<dbReference type="GO" id="GO:0008681">
    <property type="term" value="F:2-octaprenyl-6-methoxyphenol hydroxylase activity"/>
    <property type="evidence" value="ECO:0007669"/>
    <property type="project" value="InterPro"/>
</dbReference>
<gene>
    <name evidence="9" type="ORF">ENH64_08180</name>
</gene>
<comment type="caution">
    <text evidence="9">The sequence shown here is derived from an EMBL/GenBank/DDBJ whole genome shotgun (WGS) entry which is preliminary data.</text>
</comment>
<dbReference type="GO" id="GO:0071949">
    <property type="term" value="F:FAD binding"/>
    <property type="evidence" value="ECO:0007669"/>
    <property type="project" value="InterPro"/>
</dbReference>
<dbReference type="InterPro" id="IPR002938">
    <property type="entry name" value="FAD-bd"/>
</dbReference>
<dbReference type="NCBIfam" id="NF004356">
    <property type="entry name" value="PRK05732.1"/>
    <property type="match status" value="1"/>
</dbReference>
<keyword evidence="6" id="KW-0560">Oxidoreductase</keyword>
<proteinExistence type="inferred from homology"/>
<evidence type="ECO:0000256" key="4">
    <source>
        <dbReference type="ARBA" id="ARBA00022630"/>
    </source>
</evidence>
<dbReference type="EMBL" id="DRFO01000020">
    <property type="protein sequence ID" value="HDZ56439.1"/>
    <property type="molecule type" value="Genomic_DNA"/>
</dbReference>
<evidence type="ECO:0000256" key="2">
    <source>
        <dbReference type="ARBA" id="ARBA00004749"/>
    </source>
</evidence>
<comment type="pathway">
    <text evidence="2">Cofactor biosynthesis; ubiquinone biosynthesis.</text>
</comment>
<dbReference type="AlphaFoldDB" id="A0A7V1BNS8"/>
<keyword evidence="5" id="KW-0274">FAD</keyword>
<dbReference type="InterPro" id="IPR011295">
    <property type="entry name" value="UbiH"/>
</dbReference>
<keyword evidence="4" id="KW-0285">Flavoprotein</keyword>
<organism evidence="9">
    <name type="scientific">Halopseudomonas xinjiangensis</name>
    <dbReference type="NCBI Taxonomy" id="487184"/>
    <lineage>
        <taxon>Bacteria</taxon>
        <taxon>Pseudomonadati</taxon>
        <taxon>Pseudomonadota</taxon>
        <taxon>Gammaproteobacteria</taxon>
        <taxon>Pseudomonadales</taxon>
        <taxon>Pseudomonadaceae</taxon>
        <taxon>Halopseudomonas</taxon>
    </lineage>
</organism>
<protein>
    <submittedName>
        <fullName evidence="9">2-octaprenyl-6-methoxyphenyl hydroxylase</fullName>
    </submittedName>
</protein>
<evidence type="ECO:0000256" key="6">
    <source>
        <dbReference type="ARBA" id="ARBA00023002"/>
    </source>
</evidence>
<dbReference type="GO" id="GO:0006744">
    <property type="term" value="P:ubiquinone biosynthetic process"/>
    <property type="evidence" value="ECO:0007669"/>
    <property type="project" value="UniProtKB-UniPathway"/>
</dbReference>
<reference evidence="9" key="1">
    <citation type="journal article" date="2020" name="mSystems">
        <title>Genome- and Community-Level Interaction Insights into Carbon Utilization and Element Cycling Functions of Hydrothermarchaeota in Hydrothermal Sediment.</title>
        <authorList>
            <person name="Zhou Z."/>
            <person name="Liu Y."/>
            <person name="Xu W."/>
            <person name="Pan J."/>
            <person name="Luo Z.H."/>
            <person name="Li M."/>
        </authorList>
    </citation>
    <scope>NUCLEOTIDE SEQUENCE [LARGE SCALE GENOMIC DNA]</scope>
    <source>
        <strain evidence="9">HyVt-324</strain>
    </source>
</reference>
<keyword evidence="7" id="KW-0503">Monooxygenase</keyword>
<dbReference type="Gene3D" id="3.50.50.60">
    <property type="entry name" value="FAD/NAD(P)-binding domain"/>
    <property type="match status" value="2"/>
</dbReference>
<dbReference type="PANTHER" id="PTHR43876:SF8">
    <property type="entry name" value="2-OCTAPRENYL-6-METHOXYPHENOL HYDROXYLASE"/>
    <property type="match status" value="1"/>
</dbReference>
<dbReference type="NCBIfam" id="TIGR01988">
    <property type="entry name" value="Ubi-OHases"/>
    <property type="match status" value="1"/>
</dbReference>
<accession>A0A7V1BNS8</accession>
<dbReference type="InterPro" id="IPR036188">
    <property type="entry name" value="FAD/NAD-bd_sf"/>
</dbReference>
<evidence type="ECO:0000256" key="5">
    <source>
        <dbReference type="ARBA" id="ARBA00022827"/>
    </source>
</evidence>